<evidence type="ECO:0000259" key="3">
    <source>
        <dbReference type="PROSITE" id="PS50206"/>
    </source>
</evidence>
<dbReference type="NCBIfam" id="TIGR03865">
    <property type="entry name" value="PQQ_CXXCW"/>
    <property type="match status" value="1"/>
</dbReference>
<dbReference type="Gene3D" id="3.40.250.10">
    <property type="entry name" value="Rhodanese-like domain"/>
    <property type="match status" value="1"/>
</dbReference>
<dbReference type="InterPro" id="IPR022376">
    <property type="entry name" value="PQQ_CXXCW"/>
</dbReference>
<feature type="region of interest" description="Disordered" evidence="1">
    <location>
        <begin position="21"/>
        <end position="41"/>
    </location>
</feature>
<reference evidence="4 5" key="1">
    <citation type="submission" date="2019-06" db="EMBL/GenBank/DDBJ databases">
        <title>Genome of Methylobacterium sp. 17Sr1-39.</title>
        <authorList>
            <person name="Seo T."/>
        </authorList>
    </citation>
    <scope>NUCLEOTIDE SEQUENCE [LARGE SCALE GENOMIC DNA]</scope>
    <source>
        <strain evidence="4 5">17Sr1-39</strain>
    </source>
</reference>
<dbReference type="InterPro" id="IPR036873">
    <property type="entry name" value="Rhodanese-like_dom_sf"/>
</dbReference>
<dbReference type="AlphaFoldDB" id="A0A5C4LIM7"/>
<evidence type="ECO:0000256" key="2">
    <source>
        <dbReference type="SAM" id="SignalP"/>
    </source>
</evidence>
<keyword evidence="2" id="KW-0732">Signal</keyword>
<dbReference type="PROSITE" id="PS50206">
    <property type="entry name" value="RHODANESE_3"/>
    <property type="match status" value="1"/>
</dbReference>
<feature type="signal peptide" evidence="2">
    <location>
        <begin position="1"/>
        <end position="19"/>
    </location>
</feature>
<evidence type="ECO:0000256" key="1">
    <source>
        <dbReference type="SAM" id="MobiDB-lite"/>
    </source>
</evidence>
<feature type="domain" description="Rhodanese" evidence="3">
    <location>
        <begin position="125"/>
        <end position="175"/>
    </location>
</feature>
<dbReference type="RefSeq" id="WP_139035867.1">
    <property type="nucleotide sequence ID" value="NZ_VDDA01000004.1"/>
</dbReference>
<keyword evidence="5" id="KW-1185">Reference proteome</keyword>
<evidence type="ECO:0000313" key="5">
    <source>
        <dbReference type="Proteomes" id="UP000305267"/>
    </source>
</evidence>
<accession>A0A5C4LIM7</accession>
<dbReference type="OrthoDB" id="176845at2"/>
<dbReference type="EMBL" id="VDDA01000004">
    <property type="protein sequence ID" value="TNC13433.1"/>
    <property type="molecule type" value="Genomic_DNA"/>
</dbReference>
<organism evidence="4 5">
    <name type="scientific">Methylobacterium terricola</name>
    <dbReference type="NCBI Taxonomy" id="2583531"/>
    <lineage>
        <taxon>Bacteria</taxon>
        <taxon>Pseudomonadati</taxon>
        <taxon>Pseudomonadota</taxon>
        <taxon>Alphaproteobacteria</taxon>
        <taxon>Hyphomicrobiales</taxon>
        <taxon>Methylobacteriaceae</taxon>
        <taxon>Methylobacterium</taxon>
    </lineage>
</organism>
<protein>
    <submittedName>
        <fullName evidence="4">PQQ-dependent catabolism-associated CXXCW motif protein</fullName>
    </submittedName>
</protein>
<gene>
    <name evidence="4" type="ORF">FF100_11565</name>
</gene>
<sequence>MRPAVAVLLLVLAAGAVRAGSPAAPAEPEGYRQEDFRSPTPATLRGAETVSTAQAERLWRAGAAFIDVLPRPPKPTTLPPGTIWRDAPHDSIPRAQWLPNTGFGALAPETDAYFRHGLAVATEGDPEKPVVLFCQRNCWMSWNAAKRALVLGYRHVHWYPDGTDGWGEAGLPLERASPAAP</sequence>
<proteinExistence type="predicted"/>
<dbReference type="InterPro" id="IPR001763">
    <property type="entry name" value="Rhodanese-like_dom"/>
</dbReference>
<comment type="caution">
    <text evidence="4">The sequence shown here is derived from an EMBL/GenBank/DDBJ whole genome shotgun (WGS) entry which is preliminary data.</text>
</comment>
<evidence type="ECO:0000313" key="4">
    <source>
        <dbReference type="EMBL" id="TNC13433.1"/>
    </source>
</evidence>
<name>A0A5C4LIM7_9HYPH</name>
<dbReference type="Proteomes" id="UP000305267">
    <property type="component" value="Unassembled WGS sequence"/>
</dbReference>
<dbReference type="CDD" id="cd00158">
    <property type="entry name" value="RHOD"/>
    <property type="match status" value="1"/>
</dbReference>
<dbReference type="SUPFAM" id="SSF52821">
    <property type="entry name" value="Rhodanese/Cell cycle control phosphatase"/>
    <property type="match status" value="1"/>
</dbReference>
<feature type="chain" id="PRO_5022988040" evidence="2">
    <location>
        <begin position="20"/>
        <end position="181"/>
    </location>
</feature>